<dbReference type="CDD" id="cd05269">
    <property type="entry name" value="TMR_SDR_a"/>
    <property type="match status" value="1"/>
</dbReference>
<dbReference type="InterPro" id="IPR052718">
    <property type="entry name" value="NmrA-type_oxidoreductase"/>
</dbReference>
<comment type="caution">
    <text evidence="2">The sequence shown here is derived from an EMBL/GenBank/DDBJ whole genome shotgun (WGS) entry which is preliminary data.</text>
</comment>
<keyword evidence="2" id="KW-0560">Oxidoreductase</keyword>
<dbReference type="EMBL" id="JBHRVV010000001">
    <property type="protein sequence ID" value="MFC3460712.1"/>
    <property type="molecule type" value="Genomic_DNA"/>
</dbReference>
<feature type="domain" description="NAD(P)-binding" evidence="1">
    <location>
        <begin position="7"/>
        <end position="182"/>
    </location>
</feature>
<dbReference type="Pfam" id="PF13460">
    <property type="entry name" value="NAD_binding_10"/>
    <property type="match status" value="1"/>
</dbReference>
<dbReference type="Gene3D" id="3.90.25.10">
    <property type="entry name" value="UDP-galactose 4-epimerase, domain 1"/>
    <property type="match status" value="1"/>
</dbReference>
<dbReference type="PANTHER" id="PTHR47129">
    <property type="entry name" value="QUINONE OXIDOREDUCTASE 2"/>
    <property type="match status" value="1"/>
</dbReference>
<accession>A0ABV7PS39</accession>
<gene>
    <name evidence="2" type="ORF">ACFOPH_21065</name>
</gene>
<dbReference type="Proteomes" id="UP001595665">
    <property type="component" value="Unassembled WGS sequence"/>
</dbReference>
<keyword evidence="3" id="KW-1185">Reference proteome</keyword>
<dbReference type="GO" id="GO:0003955">
    <property type="term" value="F:NAD(P)H dehydrogenase (quinone) activity"/>
    <property type="evidence" value="ECO:0007669"/>
    <property type="project" value="UniProtKB-EC"/>
</dbReference>
<dbReference type="InterPro" id="IPR016040">
    <property type="entry name" value="NAD(P)-bd_dom"/>
</dbReference>
<proteinExistence type="predicted"/>
<dbReference type="PANTHER" id="PTHR47129:SF1">
    <property type="entry name" value="NMRA-LIKE DOMAIN-CONTAINING PROTEIN"/>
    <property type="match status" value="1"/>
</dbReference>
<dbReference type="RefSeq" id="WP_285383208.1">
    <property type="nucleotide sequence ID" value="NZ_JBHRVV010000001.1"/>
</dbReference>
<evidence type="ECO:0000313" key="3">
    <source>
        <dbReference type="Proteomes" id="UP001595665"/>
    </source>
</evidence>
<protein>
    <submittedName>
        <fullName evidence="2">SDR family oxidoreductase</fullName>
        <ecNumber evidence="2">1.6.5.2</ecNumber>
    </submittedName>
</protein>
<dbReference type="SUPFAM" id="SSF51735">
    <property type="entry name" value="NAD(P)-binding Rossmann-fold domains"/>
    <property type="match status" value="1"/>
</dbReference>
<organism evidence="2 3">
    <name type="scientific">Massilia haematophila</name>
    <dbReference type="NCBI Taxonomy" id="457923"/>
    <lineage>
        <taxon>Bacteria</taxon>
        <taxon>Pseudomonadati</taxon>
        <taxon>Pseudomonadota</taxon>
        <taxon>Betaproteobacteria</taxon>
        <taxon>Burkholderiales</taxon>
        <taxon>Oxalobacteraceae</taxon>
        <taxon>Telluria group</taxon>
        <taxon>Massilia</taxon>
    </lineage>
</organism>
<dbReference type="Gene3D" id="3.40.50.720">
    <property type="entry name" value="NAD(P)-binding Rossmann-like Domain"/>
    <property type="match status" value="1"/>
</dbReference>
<reference evidence="3" key="1">
    <citation type="journal article" date="2019" name="Int. J. Syst. Evol. Microbiol.">
        <title>The Global Catalogue of Microorganisms (GCM) 10K type strain sequencing project: providing services to taxonomists for standard genome sequencing and annotation.</title>
        <authorList>
            <consortium name="The Broad Institute Genomics Platform"/>
            <consortium name="The Broad Institute Genome Sequencing Center for Infectious Disease"/>
            <person name="Wu L."/>
            <person name="Ma J."/>
        </authorList>
    </citation>
    <scope>NUCLEOTIDE SEQUENCE [LARGE SCALE GENOMIC DNA]</scope>
    <source>
        <strain evidence="3">CCM 7480</strain>
    </source>
</reference>
<sequence length="281" mass="29228">MTIAVSGATGQLGRLVIGKLKQKVATDNIVGLVRNTEKARDLDVAVRVADYTQPATLEAALAGIDTLLLISGNEIGQRATQHANVINAAKKAGVKRIVYTSLLRADRSPLNLAPEHVQTEADLKASGLQYTILRNGWYTENYTGSITPALANGAFYGSAGDGKIASAARADYAEAAVVALTNEAHSGITYELAGDNAYTLAELAAEISSQTGKDIPYVNIPEADYAAALKGAGLPEGFAAAIASWDVGASQGALFDDGRQLSKLIGRPTTSLADSVRQALA</sequence>
<dbReference type="EC" id="1.6.5.2" evidence="2"/>
<name>A0ABV7PS39_9BURK</name>
<evidence type="ECO:0000313" key="2">
    <source>
        <dbReference type="EMBL" id="MFC3460712.1"/>
    </source>
</evidence>
<evidence type="ECO:0000259" key="1">
    <source>
        <dbReference type="Pfam" id="PF13460"/>
    </source>
</evidence>
<dbReference type="InterPro" id="IPR036291">
    <property type="entry name" value="NAD(P)-bd_dom_sf"/>
</dbReference>